<name>A0A095ZI00_9BACT</name>
<accession>A0A095ZI00</accession>
<keyword evidence="4" id="KW-0812">Transmembrane</keyword>
<dbReference type="GO" id="GO:0006689">
    <property type="term" value="P:ganglioside catabolic process"/>
    <property type="evidence" value="ECO:0007669"/>
    <property type="project" value="TreeGrafter"/>
</dbReference>
<dbReference type="RefSeq" id="WP_052042847.1">
    <property type="nucleotide sequence ID" value="NZ_JRNN01000072.1"/>
</dbReference>
<evidence type="ECO:0000313" key="6">
    <source>
        <dbReference type="Proteomes" id="UP000029556"/>
    </source>
</evidence>
<keyword evidence="4" id="KW-0472">Membrane</keyword>
<feature type="transmembrane region" description="Helical" evidence="4">
    <location>
        <begin position="21"/>
        <end position="41"/>
    </location>
</feature>
<dbReference type="Gene3D" id="2.120.10.10">
    <property type="match status" value="1"/>
</dbReference>
<evidence type="ECO:0000256" key="1">
    <source>
        <dbReference type="ARBA" id="ARBA00000427"/>
    </source>
</evidence>
<dbReference type="Proteomes" id="UP000029556">
    <property type="component" value="Unassembled WGS sequence"/>
</dbReference>
<sequence length="426" mass="47616">MNNKSFAMRTHHNHIHQLVGTHLRTVISIAVLILSICIHATNEADSRQRLFTTGEKDAIPYRIPAITTCSNGDIIAASDYRYCGSDIGYGAVDLVYRISRDNGKTWSEEKILADGQGNEANIKWDYAFGDCALVADKNSSEVLATCAAGKTVYFQATRNNPNRIAIFRSHDNGKTWDKGHEITEQIYPLFDQRKAGPIQSLFFTSGKIHQSRHVKVGKYYRLYVGLCTLSGNFVLYSDDFGRKWNVLGDINTSPCRDGDEVKCEELPDGSLILSSRHNGRLFNIFTFSNLKKAEGSWGQRTKAAAFSGIENECNGEILVVPAIRKADGKKTFVAIQSIPFGPQRTRIGFFYKDLGKKHLTSQQLADGWQRGMMLATGLGAYSTMTLQKDGRIGFLWESGPTIYNIDYQSLKLEDITNGQYQLKGKF</sequence>
<comment type="caution">
    <text evidence="5">The sequence shown here is derived from an EMBL/GenBank/DDBJ whole genome shotgun (WGS) entry which is preliminary data.</text>
</comment>
<dbReference type="OrthoDB" id="7294637at2"/>
<dbReference type="PANTHER" id="PTHR10628">
    <property type="entry name" value="SIALIDASE"/>
    <property type="match status" value="1"/>
</dbReference>
<dbReference type="CDD" id="cd15482">
    <property type="entry name" value="Sialidase_non-viral"/>
    <property type="match status" value="1"/>
</dbReference>
<dbReference type="EC" id="3.2.1.18" evidence="3"/>
<dbReference type="GO" id="GO:0009313">
    <property type="term" value="P:oligosaccharide catabolic process"/>
    <property type="evidence" value="ECO:0007669"/>
    <property type="project" value="TreeGrafter"/>
</dbReference>
<evidence type="ECO:0000256" key="2">
    <source>
        <dbReference type="ARBA" id="ARBA00009348"/>
    </source>
</evidence>
<keyword evidence="4" id="KW-1133">Transmembrane helix</keyword>
<evidence type="ECO:0000256" key="3">
    <source>
        <dbReference type="ARBA" id="ARBA00012733"/>
    </source>
</evidence>
<dbReference type="SUPFAM" id="SSF50939">
    <property type="entry name" value="Sialidases"/>
    <property type="match status" value="1"/>
</dbReference>
<reference evidence="5 6" key="1">
    <citation type="submission" date="2014-07" db="EMBL/GenBank/DDBJ databases">
        <authorList>
            <person name="McCorrison J."/>
            <person name="Sanka R."/>
            <person name="Torralba M."/>
            <person name="Gillis M."/>
            <person name="Haft D.H."/>
            <person name="Methe B."/>
            <person name="Sutton G."/>
            <person name="Nelson K.E."/>
        </authorList>
    </citation>
    <scope>NUCLEOTIDE SEQUENCE [LARGE SCALE GENOMIC DNA]</scope>
    <source>
        <strain evidence="5 6">DNF00853</strain>
    </source>
</reference>
<dbReference type="GO" id="GO:0004308">
    <property type="term" value="F:exo-alpha-sialidase activity"/>
    <property type="evidence" value="ECO:0007669"/>
    <property type="project" value="UniProtKB-EC"/>
</dbReference>
<protein>
    <recommendedName>
        <fullName evidence="3">exo-alpha-sialidase</fullName>
        <ecNumber evidence="3">3.2.1.18</ecNumber>
    </recommendedName>
</protein>
<evidence type="ECO:0000313" key="5">
    <source>
        <dbReference type="EMBL" id="KGF34298.1"/>
    </source>
</evidence>
<dbReference type="InterPro" id="IPR026856">
    <property type="entry name" value="Sialidase_fam"/>
</dbReference>
<dbReference type="AlphaFoldDB" id="A0A095ZI00"/>
<comment type="catalytic activity">
    <reaction evidence="1">
        <text>Hydrolysis of alpha-(2-&gt;3)-, alpha-(2-&gt;6)-, alpha-(2-&gt;8)- glycosidic linkages of terminal sialic acid residues in oligosaccharides, glycoproteins, glycolipids, colominic acid and synthetic substrates.</text>
        <dbReference type="EC" id="3.2.1.18"/>
    </reaction>
</comment>
<dbReference type="InterPro" id="IPR036278">
    <property type="entry name" value="Sialidase_sf"/>
</dbReference>
<dbReference type="GO" id="GO:0005737">
    <property type="term" value="C:cytoplasm"/>
    <property type="evidence" value="ECO:0007669"/>
    <property type="project" value="TreeGrafter"/>
</dbReference>
<dbReference type="GO" id="GO:0016020">
    <property type="term" value="C:membrane"/>
    <property type="evidence" value="ECO:0007669"/>
    <property type="project" value="TreeGrafter"/>
</dbReference>
<dbReference type="PANTHER" id="PTHR10628:SF30">
    <property type="entry name" value="EXO-ALPHA-SIALIDASE"/>
    <property type="match status" value="1"/>
</dbReference>
<comment type="similarity">
    <text evidence="2">Belongs to the glycosyl hydrolase 33 family.</text>
</comment>
<gene>
    <name evidence="5" type="ORF">HMPREF2137_08780</name>
</gene>
<dbReference type="EMBL" id="JRNN01000072">
    <property type="protein sequence ID" value="KGF34298.1"/>
    <property type="molecule type" value="Genomic_DNA"/>
</dbReference>
<dbReference type="InterPro" id="IPR002860">
    <property type="entry name" value="BNR_rpt"/>
</dbReference>
<evidence type="ECO:0000256" key="4">
    <source>
        <dbReference type="SAM" id="Phobius"/>
    </source>
</evidence>
<dbReference type="Pfam" id="PF02012">
    <property type="entry name" value="BNR"/>
    <property type="match status" value="2"/>
</dbReference>
<organism evidence="5 6">
    <name type="scientific">Hoylesella buccalis DNF00853</name>
    <dbReference type="NCBI Taxonomy" id="1401074"/>
    <lineage>
        <taxon>Bacteria</taxon>
        <taxon>Pseudomonadati</taxon>
        <taxon>Bacteroidota</taxon>
        <taxon>Bacteroidia</taxon>
        <taxon>Bacteroidales</taxon>
        <taxon>Prevotellaceae</taxon>
        <taxon>Hoylesella</taxon>
    </lineage>
</organism>
<proteinExistence type="inferred from homology"/>